<feature type="domain" description="G-protein coupled receptors family 1 profile" evidence="17">
    <location>
        <begin position="299"/>
        <end position="544"/>
    </location>
</feature>
<dbReference type="GO" id="GO:0070915">
    <property type="term" value="F:lysophosphatidic acid receptor activity"/>
    <property type="evidence" value="ECO:0007669"/>
    <property type="project" value="InterPro"/>
</dbReference>
<dbReference type="FunFam" id="1.20.1070.10:FF:000025">
    <property type="entry name" value="Lysophosphatidic acid receptor 1"/>
    <property type="match status" value="1"/>
</dbReference>
<evidence type="ECO:0000256" key="14">
    <source>
        <dbReference type="RuleBase" id="RU000688"/>
    </source>
</evidence>
<dbReference type="PRINTS" id="PR01527">
    <property type="entry name" value="LPARECEPTOR"/>
</dbReference>
<reference evidence="18" key="1">
    <citation type="submission" date="2023-08" db="EMBL/GenBank/DDBJ databases">
        <authorList>
            <person name="Alioto T."/>
            <person name="Alioto T."/>
            <person name="Gomez Garrido J."/>
        </authorList>
    </citation>
    <scope>NUCLEOTIDE SEQUENCE</scope>
</reference>
<organism evidence="18 19">
    <name type="scientific">Xyrichtys novacula</name>
    <name type="common">Pearly razorfish</name>
    <name type="synonym">Hemipteronotus novacula</name>
    <dbReference type="NCBI Taxonomy" id="13765"/>
    <lineage>
        <taxon>Eukaryota</taxon>
        <taxon>Metazoa</taxon>
        <taxon>Chordata</taxon>
        <taxon>Craniata</taxon>
        <taxon>Vertebrata</taxon>
        <taxon>Euteleostomi</taxon>
        <taxon>Actinopterygii</taxon>
        <taxon>Neopterygii</taxon>
        <taxon>Teleostei</taxon>
        <taxon>Neoteleostei</taxon>
        <taxon>Acanthomorphata</taxon>
        <taxon>Eupercaria</taxon>
        <taxon>Labriformes</taxon>
        <taxon>Labridae</taxon>
        <taxon>Xyrichtys</taxon>
    </lineage>
</organism>
<evidence type="ECO:0000256" key="6">
    <source>
        <dbReference type="ARBA" id="ARBA00022753"/>
    </source>
</evidence>
<dbReference type="InterPro" id="IPR002277">
    <property type="entry name" value="LPA_rcpt_EDG2"/>
</dbReference>
<keyword evidence="10" id="KW-1015">Disulfide bond</keyword>
<evidence type="ECO:0000256" key="7">
    <source>
        <dbReference type="ARBA" id="ARBA00022989"/>
    </source>
</evidence>
<dbReference type="EMBL" id="OY660866">
    <property type="protein sequence ID" value="CAJ1053878.1"/>
    <property type="molecule type" value="Genomic_DNA"/>
</dbReference>
<feature type="transmembrane region" description="Helical" evidence="16">
    <location>
        <begin position="320"/>
        <end position="340"/>
    </location>
</feature>
<dbReference type="AlphaFoldDB" id="A0AAV1EYN7"/>
<feature type="region of interest" description="Disordered" evidence="15">
    <location>
        <begin position="589"/>
        <end position="617"/>
    </location>
</feature>
<feature type="transmembrane region" description="Helical" evidence="16">
    <location>
        <begin position="397"/>
        <end position="420"/>
    </location>
</feature>
<accession>A0AAV1EYN7</accession>
<keyword evidence="8 14" id="KW-0297">G-protein coupled receptor</keyword>
<evidence type="ECO:0000313" key="18">
    <source>
        <dbReference type="EMBL" id="CAJ1053878.1"/>
    </source>
</evidence>
<keyword evidence="4" id="KW-1003">Cell membrane</keyword>
<keyword evidence="5 14" id="KW-0812">Transmembrane</keyword>
<evidence type="ECO:0000256" key="15">
    <source>
        <dbReference type="SAM" id="MobiDB-lite"/>
    </source>
</evidence>
<evidence type="ECO:0000256" key="8">
    <source>
        <dbReference type="ARBA" id="ARBA00023040"/>
    </source>
</evidence>
<evidence type="ECO:0000256" key="1">
    <source>
        <dbReference type="ARBA" id="ARBA00004177"/>
    </source>
</evidence>
<evidence type="ECO:0000256" key="16">
    <source>
        <dbReference type="SAM" id="Phobius"/>
    </source>
</evidence>
<dbReference type="InterPro" id="IPR017452">
    <property type="entry name" value="GPCR_Rhodpsn_7TM"/>
</dbReference>
<keyword evidence="12" id="KW-0325">Glycoprotein</keyword>
<dbReference type="PROSITE" id="PS00237">
    <property type="entry name" value="G_PROTEIN_RECEP_F1_1"/>
    <property type="match status" value="1"/>
</dbReference>
<dbReference type="SMART" id="SM01381">
    <property type="entry name" value="7TM_GPCR_Srsx"/>
    <property type="match status" value="1"/>
</dbReference>
<dbReference type="PRINTS" id="PR01148">
    <property type="entry name" value="EDG2RECEPTOR"/>
</dbReference>
<keyword evidence="11 14" id="KW-0675">Receptor</keyword>
<evidence type="ECO:0000256" key="2">
    <source>
        <dbReference type="ARBA" id="ARBA00004241"/>
    </source>
</evidence>
<evidence type="ECO:0000259" key="17">
    <source>
        <dbReference type="PROSITE" id="PS50262"/>
    </source>
</evidence>
<evidence type="ECO:0000256" key="3">
    <source>
        <dbReference type="ARBA" id="ARBA00004651"/>
    </source>
</evidence>
<evidence type="ECO:0000313" key="19">
    <source>
        <dbReference type="Proteomes" id="UP001178508"/>
    </source>
</evidence>
<evidence type="ECO:0000256" key="10">
    <source>
        <dbReference type="ARBA" id="ARBA00023157"/>
    </source>
</evidence>
<keyword evidence="13 14" id="KW-0807">Transducer</keyword>
<comment type="subcellular location">
    <subcellularLocation>
        <location evidence="3">Cell membrane</location>
        <topology evidence="3">Multi-pass membrane protein</topology>
    </subcellularLocation>
    <subcellularLocation>
        <location evidence="2">Cell surface</location>
    </subcellularLocation>
    <subcellularLocation>
        <location evidence="1">Endosome</location>
    </subcellularLocation>
</comment>
<protein>
    <submittedName>
        <fullName evidence="18">Lysophosphatidic acid receptor 2-like</fullName>
    </submittedName>
</protein>
<dbReference type="SUPFAM" id="SSF81321">
    <property type="entry name" value="Family A G protein-coupled receptor-like"/>
    <property type="match status" value="1"/>
</dbReference>
<dbReference type="Gene3D" id="1.20.1070.10">
    <property type="entry name" value="Rhodopsin 7-helix transmembrane proteins"/>
    <property type="match status" value="1"/>
</dbReference>
<keyword evidence="19" id="KW-1185">Reference proteome</keyword>
<dbReference type="Pfam" id="PF00001">
    <property type="entry name" value="7tm_1"/>
    <property type="match status" value="1"/>
</dbReference>
<feature type="transmembrane region" description="Helical" evidence="16">
    <location>
        <begin position="283"/>
        <end position="308"/>
    </location>
</feature>
<sequence>MNGETNPLPSHCFTFTHTKRTDIRYDQWSNNRRFQTCNLIVRVSGLLLTCVWKELTPCVKDVFGHVRRQTAKCGCKTNKAASNLNPTEADTEQPAPTIEQTKGIHTTKWIRHALRQKKSRNCSCLNGSVERWTGTLNCTSEVQTGHYRWCFHSSAPLSLAVRTPPLEEGGPLVAGGGYHALRLVGAAYQSSPPPAARAFVSEQRRSRRAAPLLLLAGLTARITAHSSQPRVKIEEVDSASQSSTNWIPPVLTYKEGCYYNRSIKFFYEESGKNISNSWRTRDYVIVTLGMTVCFVVIFSNLLVMGAILKNRRFHFPIYYLLGNLALADLFSGVSYLHMMFHTGPWTIKLSKHQWFVRQGLIDTSLTASVLNLLAVAVERHQTIFNMQLHSKMSTRRVFVIMVFIWLVAIIMGLVPTMGWHCICDLKNCSTMAPLYSRSYLVFWAVLNLLTFSIMVGVYTRIFIYVRRKSKQMSQHTTQMRHKETVLNLMKTVSMILGCFVICWTPGLVVLLLDGLGCDKCKVLRYEKYCLVLAECNSFVNPIIYSFRDKDMRRTFKEILCFLCPRSGDKSGMSGVHFSTLDHERYKSRVVEPSEKSNGALLIHQGSEDKAAPSEKWN</sequence>
<keyword evidence="6" id="KW-0967">Endosome</keyword>
<dbReference type="GO" id="GO:0005886">
    <property type="term" value="C:plasma membrane"/>
    <property type="evidence" value="ECO:0007669"/>
    <property type="project" value="UniProtKB-SubCell"/>
</dbReference>
<dbReference type="InterPro" id="IPR004065">
    <property type="entry name" value="LPA_rcpt"/>
</dbReference>
<feature type="transmembrane region" description="Helical" evidence="16">
    <location>
        <begin position="440"/>
        <end position="465"/>
    </location>
</feature>
<name>A0AAV1EYN7_XYRNO</name>
<dbReference type="InterPro" id="IPR000276">
    <property type="entry name" value="GPCR_Rhodpsn"/>
</dbReference>
<feature type="transmembrane region" description="Helical" evidence="16">
    <location>
        <begin position="485"/>
        <end position="512"/>
    </location>
</feature>
<keyword evidence="9 16" id="KW-0472">Membrane</keyword>
<proteinExistence type="inferred from homology"/>
<dbReference type="PROSITE" id="PS50262">
    <property type="entry name" value="G_PROTEIN_RECEP_F1_2"/>
    <property type="match status" value="1"/>
</dbReference>
<evidence type="ECO:0000256" key="4">
    <source>
        <dbReference type="ARBA" id="ARBA00022475"/>
    </source>
</evidence>
<feature type="compositionally biased region" description="Basic and acidic residues" evidence="15">
    <location>
        <begin position="605"/>
        <end position="617"/>
    </location>
</feature>
<dbReference type="Proteomes" id="UP001178508">
    <property type="component" value="Chromosome 3"/>
</dbReference>
<evidence type="ECO:0000256" key="12">
    <source>
        <dbReference type="ARBA" id="ARBA00023180"/>
    </source>
</evidence>
<feature type="transmembrane region" description="Helical" evidence="16">
    <location>
        <begin position="360"/>
        <end position="377"/>
    </location>
</feature>
<dbReference type="GO" id="GO:0005768">
    <property type="term" value="C:endosome"/>
    <property type="evidence" value="ECO:0007669"/>
    <property type="project" value="UniProtKB-SubCell"/>
</dbReference>
<dbReference type="PANTHER" id="PTHR22750">
    <property type="entry name" value="G-PROTEIN COUPLED RECEPTOR"/>
    <property type="match status" value="1"/>
</dbReference>
<evidence type="ECO:0000256" key="5">
    <source>
        <dbReference type="ARBA" id="ARBA00022692"/>
    </source>
</evidence>
<evidence type="ECO:0000256" key="11">
    <source>
        <dbReference type="ARBA" id="ARBA00023170"/>
    </source>
</evidence>
<keyword evidence="7 16" id="KW-1133">Transmembrane helix</keyword>
<evidence type="ECO:0000256" key="13">
    <source>
        <dbReference type="ARBA" id="ARBA00023224"/>
    </source>
</evidence>
<comment type="similarity">
    <text evidence="14">Belongs to the G-protein coupled receptor 1 family.</text>
</comment>
<dbReference type="PRINTS" id="PR00237">
    <property type="entry name" value="GPCRRHODOPSN"/>
</dbReference>
<dbReference type="CDD" id="cd15342">
    <property type="entry name" value="7tmA_LPAR2_Edg4"/>
    <property type="match status" value="1"/>
</dbReference>
<gene>
    <name evidence="18" type="ORF">XNOV1_A030749</name>
</gene>
<dbReference type="GO" id="GO:0009986">
    <property type="term" value="C:cell surface"/>
    <property type="evidence" value="ECO:0007669"/>
    <property type="project" value="UniProtKB-SubCell"/>
</dbReference>
<evidence type="ECO:0000256" key="9">
    <source>
        <dbReference type="ARBA" id="ARBA00023136"/>
    </source>
</evidence>